<gene>
    <name evidence="7 11" type="primary">gcvT</name>
    <name evidence="11" type="ORF">BWY41_01100</name>
</gene>
<dbReference type="Gene3D" id="2.40.30.110">
    <property type="entry name" value="Aminomethyltransferase beta-barrel domains"/>
    <property type="match status" value="1"/>
</dbReference>
<dbReference type="InterPro" id="IPR022903">
    <property type="entry name" value="GcvT_bac"/>
</dbReference>
<evidence type="ECO:0000256" key="1">
    <source>
        <dbReference type="ARBA" id="ARBA00008609"/>
    </source>
</evidence>
<dbReference type="Proteomes" id="UP000485569">
    <property type="component" value="Unassembled WGS sequence"/>
</dbReference>
<evidence type="ECO:0000256" key="6">
    <source>
        <dbReference type="ARBA" id="ARBA00047665"/>
    </source>
</evidence>
<evidence type="ECO:0000256" key="4">
    <source>
        <dbReference type="ARBA" id="ARBA00022679"/>
    </source>
</evidence>
<dbReference type="HAMAP" id="MF_00259">
    <property type="entry name" value="GcvT"/>
    <property type="match status" value="1"/>
</dbReference>
<dbReference type="PIRSF" id="PIRSF006487">
    <property type="entry name" value="GcvT"/>
    <property type="match status" value="1"/>
</dbReference>
<dbReference type="GO" id="GO:0005829">
    <property type="term" value="C:cytosol"/>
    <property type="evidence" value="ECO:0007669"/>
    <property type="project" value="TreeGrafter"/>
</dbReference>
<dbReference type="InterPro" id="IPR029043">
    <property type="entry name" value="GcvT/YgfZ_C"/>
</dbReference>
<evidence type="ECO:0000313" key="11">
    <source>
        <dbReference type="EMBL" id="OQA58135.1"/>
    </source>
</evidence>
<dbReference type="GO" id="GO:0005960">
    <property type="term" value="C:glycine cleavage complex"/>
    <property type="evidence" value="ECO:0007669"/>
    <property type="project" value="InterPro"/>
</dbReference>
<dbReference type="PANTHER" id="PTHR43757">
    <property type="entry name" value="AMINOMETHYLTRANSFERASE"/>
    <property type="match status" value="1"/>
</dbReference>
<reference evidence="11" key="1">
    <citation type="submission" date="2017-02" db="EMBL/GenBank/DDBJ databases">
        <title>Delving into the versatile metabolic prowess of the omnipresent phylum Bacteroidetes.</title>
        <authorList>
            <person name="Nobu M.K."/>
            <person name="Mei R."/>
            <person name="Narihiro T."/>
            <person name="Kuroda K."/>
            <person name="Liu W.-T."/>
        </authorList>
    </citation>
    <scope>NUCLEOTIDE SEQUENCE</scope>
    <source>
        <strain evidence="11">ADurb.Bin276</strain>
    </source>
</reference>
<dbReference type="Gene3D" id="3.30.70.1400">
    <property type="entry name" value="Aminomethyltransferase beta-barrel domains"/>
    <property type="match status" value="1"/>
</dbReference>
<accession>A0A1V5SUE2</accession>
<evidence type="ECO:0000259" key="9">
    <source>
        <dbReference type="Pfam" id="PF01571"/>
    </source>
</evidence>
<feature type="domain" description="Aminomethyltransferase C-terminal" evidence="10">
    <location>
        <begin position="290"/>
        <end position="367"/>
    </location>
</feature>
<dbReference type="InterPro" id="IPR006222">
    <property type="entry name" value="GCVT_N"/>
</dbReference>
<evidence type="ECO:0000256" key="2">
    <source>
        <dbReference type="ARBA" id="ARBA00012616"/>
    </source>
</evidence>
<comment type="similarity">
    <text evidence="1 7">Belongs to the GcvT family.</text>
</comment>
<dbReference type="GO" id="GO:0008168">
    <property type="term" value="F:methyltransferase activity"/>
    <property type="evidence" value="ECO:0007669"/>
    <property type="project" value="UniProtKB-KW"/>
</dbReference>
<comment type="catalytic activity">
    <reaction evidence="6 7">
        <text>N(6)-[(R)-S(8)-aminomethyldihydrolipoyl]-L-lysyl-[protein] + (6S)-5,6,7,8-tetrahydrofolate = N(6)-[(R)-dihydrolipoyl]-L-lysyl-[protein] + (6R)-5,10-methylene-5,6,7,8-tetrahydrofolate + NH4(+)</text>
        <dbReference type="Rhea" id="RHEA:16945"/>
        <dbReference type="Rhea" id="RHEA-COMP:10475"/>
        <dbReference type="Rhea" id="RHEA-COMP:10492"/>
        <dbReference type="ChEBI" id="CHEBI:15636"/>
        <dbReference type="ChEBI" id="CHEBI:28938"/>
        <dbReference type="ChEBI" id="CHEBI:57453"/>
        <dbReference type="ChEBI" id="CHEBI:83100"/>
        <dbReference type="ChEBI" id="CHEBI:83143"/>
        <dbReference type="EC" id="2.1.2.10"/>
    </reaction>
</comment>
<dbReference type="Gene3D" id="3.30.1360.120">
    <property type="entry name" value="Probable tRNA modification gtpase trme, domain 1"/>
    <property type="match status" value="1"/>
</dbReference>
<dbReference type="Gene3D" id="4.10.1250.10">
    <property type="entry name" value="Aminomethyltransferase fragment"/>
    <property type="match status" value="1"/>
</dbReference>
<dbReference type="InterPro" id="IPR028896">
    <property type="entry name" value="GcvT/YgfZ/DmdA"/>
</dbReference>
<dbReference type="GO" id="GO:0032259">
    <property type="term" value="P:methylation"/>
    <property type="evidence" value="ECO:0007669"/>
    <property type="project" value="UniProtKB-KW"/>
</dbReference>
<dbReference type="Pfam" id="PF01571">
    <property type="entry name" value="GCV_T"/>
    <property type="match status" value="1"/>
</dbReference>
<evidence type="ECO:0000256" key="3">
    <source>
        <dbReference type="ARBA" id="ARBA00022576"/>
    </source>
</evidence>
<dbReference type="FunFam" id="3.30.70.1400:FF:000001">
    <property type="entry name" value="Aminomethyltransferase"/>
    <property type="match status" value="1"/>
</dbReference>
<dbReference type="GO" id="GO:0008483">
    <property type="term" value="F:transaminase activity"/>
    <property type="evidence" value="ECO:0007669"/>
    <property type="project" value="UniProtKB-KW"/>
</dbReference>
<dbReference type="Pfam" id="PF08669">
    <property type="entry name" value="GCV_T_C"/>
    <property type="match status" value="1"/>
</dbReference>
<dbReference type="FunFam" id="4.10.1250.10:FF:000001">
    <property type="entry name" value="Aminomethyltransferase"/>
    <property type="match status" value="1"/>
</dbReference>
<protein>
    <recommendedName>
        <fullName evidence="2 7">Aminomethyltransferase</fullName>
        <ecNumber evidence="2 7">2.1.2.10</ecNumber>
    </recommendedName>
    <alternativeName>
        <fullName evidence="5 7">Glycine cleavage system T protein</fullName>
    </alternativeName>
</protein>
<dbReference type="GO" id="GO:0004047">
    <property type="term" value="F:aminomethyltransferase activity"/>
    <property type="evidence" value="ECO:0007669"/>
    <property type="project" value="UniProtKB-UniRule"/>
</dbReference>
<evidence type="ECO:0000256" key="7">
    <source>
        <dbReference type="HAMAP-Rule" id="MF_00259"/>
    </source>
</evidence>
<dbReference type="PANTHER" id="PTHR43757:SF2">
    <property type="entry name" value="AMINOMETHYLTRANSFERASE, MITOCHONDRIAL"/>
    <property type="match status" value="1"/>
</dbReference>
<dbReference type="InterPro" id="IPR013977">
    <property type="entry name" value="GcvT_C"/>
</dbReference>
<feature type="domain" description="GCVT N-terminal" evidence="9">
    <location>
        <begin position="18"/>
        <end position="271"/>
    </location>
</feature>
<dbReference type="GO" id="GO:0019464">
    <property type="term" value="P:glycine decarboxylation via glycine cleavage system"/>
    <property type="evidence" value="ECO:0007669"/>
    <property type="project" value="UniProtKB-UniRule"/>
</dbReference>
<name>A0A1V5SUE2_9BACT</name>
<dbReference type="EC" id="2.1.2.10" evidence="2 7"/>
<comment type="subunit">
    <text evidence="7">The glycine cleavage system is composed of four proteins: P, T, L and H.</text>
</comment>
<dbReference type="InterPro" id="IPR027266">
    <property type="entry name" value="TrmE/GcvT-like"/>
</dbReference>
<keyword evidence="4 7" id="KW-0808">Transferase</keyword>
<dbReference type="FunFam" id="2.40.30.110:FF:000003">
    <property type="entry name" value="Aminomethyltransferase"/>
    <property type="match status" value="1"/>
</dbReference>
<dbReference type="NCBIfam" id="TIGR00528">
    <property type="entry name" value="gcvT"/>
    <property type="match status" value="1"/>
</dbReference>
<dbReference type="AlphaFoldDB" id="A0A1V5SUE2"/>
<dbReference type="SUPFAM" id="SSF103025">
    <property type="entry name" value="Folate-binding domain"/>
    <property type="match status" value="1"/>
</dbReference>
<comment type="function">
    <text evidence="7">The glycine cleavage system catalyzes the degradation of glycine.</text>
</comment>
<evidence type="ECO:0000256" key="8">
    <source>
        <dbReference type="PIRSR" id="PIRSR006487-1"/>
    </source>
</evidence>
<keyword evidence="3 7" id="KW-0032">Aminotransferase</keyword>
<proteinExistence type="inferred from homology"/>
<feature type="binding site" evidence="8">
    <location>
        <position position="203"/>
    </location>
    <ligand>
        <name>substrate</name>
    </ligand>
</feature>
<sequence>MVLNTENDMGQTKITPLKDIHGKLGAKMVPFAGWEMPLFYKTITYEHEAVRTKAGIFDLTHMGELRISGKNCELELAQLTTNDPTRLLPGRIQYSLLCQPNGGIIDDILVYRLEDGFFLVVNAANTTKDYEWIKSHLKGTAQVENLTDSKALIAIQGPESENIVTELEPAVFGLKYYHFLETKVFGSKAIISRTGYTGEDGFELYIPWEQAIKVWDSLEAIARKKRIDLIPIGLGARDTLRLEMRYPLYGNDIDDETTPLEANLEWVVKFDHQFIGKESLLEQKRTGIKKCLVGFIAIDRGIPRQGYPIVYHEERVGMVTSGTFSPSLKKNVGMGYVSPSLAKPGTIVDLLIREKIVRAEIIEGPFVSPKIKKR</sequence>
<dbReference type="InterPro" id="IPR006223">
    <property type="entry name" value="GcvT"/>
</dbReference>
<evidence type="ECO:0000259" key="10">
    <source>
        <dbReference type="Pfam" id="PF08669"/>
    </source>
</evidence>
<evidence type="ECO:0000256" key="5">
    <source>
        <dbReference type="ARBA" id="ARBA00031395"/>
    </source>
</evidence>
<organism evidence="11">
    <name type="scientific">Candidatus Atribacter allofermentans</name>
    <dbReference type="NCBI Taxonomy" id="1852833"/>
    <lineage>
        <taxon>Bacteria</taxon>
        <taxon>Pseudomonadati</taxon>
        <taxon>Atribacterota</taxon>
        <taxon>Atribacteria</taxon>
        <taxon>Atribacterales</taxon>
        <taxon>Atribacteraceae</taxon>
        <taxon>Atribacter</taxon>
    </lineage>
</organism>
<keyword evidence="11" id="KW-0489">Methyltransferase</keyword>
<comment type="caution">
    <text evidence="11">The sequence shown here is derived from an EMBL/GenBank/DDBJ whole genome shotgun (WGS) entry which is preliminary data.</text>
</comment>
<dbReference type="NCBIfam" id="NF001567">
    <property type="entry name" value="PRK00389.1"/>
    <property type="match status" value="1"/>
</dbReference>
<dbReference type="SUPFAM" id="SSF101790">
    <property type="entry name" value="Aminomethyltransferase beta-barrel domain"/>
    <property type="match status" value="1"/>
</dbReference>
<dbReference type="EMBL" id="MWBQ01000078">
    <property type="protein sequence ID" value="OQA58135.1"/>
    <property type="molecule type" value="Genomic_DNA"/>
</dbReference>